<evidence type="ECO:0000313" key="2">
    <source>
        <dbReference type="EMBL" id="GAA0716965.1"/>
    </source>
</evidence>
<protein>
    <recommendedName>
        <fullName evidence="4">Tetratricopeptide repeat protein</fullName>
    </recommendedName>
</protein>
<name>A0ABN1ILP1_9FLAO</name>
<evidence type="ECO:0000256" key="1">
    <source>
        <dbReference type="SAM" id="MobiDB-lite"/>
    </source>
</evidence>
<feature type="region of interest" description="Disordered" evidence="1">
    <location>
        <begin position="21"/>
        <end position="48"/>
    </location>
</feature>
<keyword evidence="3" id="KW-1185">Reference proteome</keyword>
<gene>
    <name evidence="2" type="ORF">GCM10009430_13240</name>
</gene>
<evidence type="ECO:0000313" key="3">
    <source>
        <dbReference type="Proteomes" id="UP001501758"/>
    </source>
</evidence>
<reference evidence="2 3" key="1">
    <citation type="journal article" date="2019" name="Int. J. Syst. Evol. Microbiol.">
        <title>The Global Catalogue of Microorganisms (GCM) 10K type strain sequencing project: providing services to taxonomists for standard genome sequencing and annotation.</title>
        <authorList>
            <consortium name="The Broad Institute Genomics Platform"/>
            <consortium name="The Broad Institute Genome Sequencing Center for Infectious Disease"/>
            <person name="Wu L."/>
            <person name="Ma J."/>
        </authorList>
    </citation>
    <scope>NUCLEOTIDE SEQUENCE [LARGE SCALE GENOMIC DNA]</scope>
    <source>
        <strain evidence="2 3">JCM 15974</strain>
    </source>
</reference>
<proteinExistence type="predicted"/>
<accession>A0ABN1ILP1</accession>
<dbReference type="InterPro" id="IPR011990">
    <property type="entry name" value="TPR-like_helical_dom_sf"/>
</dbReference>
<organism evidence="2 3">
    <name type="scientific">Aquimarina litoralis</name>
    <dbReference type="NCBI Taxonomy" id="584605"/>
    <lineage>
        <taxon>Bacteria</taxon>
        <taxon>Pseudomonadati</taxon>
        <taxon>Bacteroidota</taxon>
        <taxon>Flavobacteriia</taxon>
        <taxon>Flavobacteriales</taxon>
        <taxon>Flavobacteriaceae</taxon>
        <taxon>Aquimarina</taxon>
    </lineage>
</organism>
<dbReference type="SUPFAM" id="SSF48452">
    <property type="entry name" value="TPR-like"/>
    <property type="match status" value="1"/>
</dbReference>
<comment type="caution">
    <text evidence="2">The sequence shown here is derived from an EMBL/GenBank/DDBJ whole genome shotgun (WGS) entry which is preliminary data.</text>
</comment>
<evidence type="ECO:0008006" key="4">
    <source>
        <dbReference type="Google" id="ProtNLM"/>
    </source>
</evidence>
<dbReference type="Proteomes" id="UP001501758">
    <property type="component" value="Unassembled WGS sequence"/>
</dbReference>
<dbReference type="Gene3D" id="1.25.40.10">
    <property type="entry name" value="Tetratricopeptide repeat domain"/>
    <property type="match status" value="1"/>
</dbReference>
<dbReference type="EMBL" id="BAAAGE010000001">
    <property type="protein sequence ID" value="GAA0716965.1"/>
    <property type="molecule type" value="Genomic_DNA"/>
</dbReference>
<sequence>MVIDGVFSKKEHHGGIIVEKKYQNNTGRAGGSSTGETPFAPIPAQKTDPKGFSFSIKGESNKTINVIPNQEMYYSTSIGDSIIYIKHKGLFTNILWNTVPHNIIKLPFKKDYSKVQKKTPLYKQLDKRNAQLHLRIQEIYKRSDKNVFDALKYADSLIKNDKFLHKENKTIEIQTIIGEILYDNNKIDLALDQFLLIKKQSTKNLKNDANIAGCYIKKQQYKQALELLKEASMINKDFKWLIGNYYEIIKSKANAVITYQELYESDKQNYYYCYERIKELNKPDTDLLTELKYLKRRERTILYITDSGGFDVIKIKY</sequence>